<protein>
    <recommendedName>
        <fullName evidence="2">Molecular chaperone</fullName>
    </recommendedName>
</protein>
<proteinExistence type="predicted"/>
<accession>A4SEJ2</accession>
<evidence type="ECO:0000313" key="1">
    <source>
        <dbReference type="EMBL" id="ABP36901.1"/>
    </source>
</evidence>
<name>A4SEJ2_CHLPM</name>
<dbReference type="STRING" id="290318.Cvib_0886"/>
<dbReference type="EMBL" id="CP000607">
    <property type="protein sequence ID" value="ABP36901.1"/>
    <property type="molecule type" value="Genomic_DNA"/>
</dbReference>
<dbReference type="SUPFAM" id="SSF49354">
    <property type="entry name" value="PapD-like"/>
    <property type="match status" value="1"/>
</dbReference>
<dbReference type="AlphaFoldDB" id="A4SEJ2"/>
<gene>
    <name evidence="1" type="ordered locus">Cvib_0886</name>
</gene>
<organism evidence="1">
    <name type="scientific">Chlorobium phaeovibrioides (strain DSM 265 / 1930)</name>
    <name type="common">Prosthecochloris vibrioformis (strain DSM 265)</name>
    <dbReference type="NCBI Taxonomy" id="290318"/>
    <lineage>
        <taxon>Bacteria</taxon>
        <taxon>Pseudomonadati</taxon>
        <taxon>Chlorobiota</taxon>
        <taxon>Chlorobiia</taxon>
        <taxon>Chlorobiales</taxon>
        <taxon>Chlorobiaceae</taxon>
        <taxon>Chlorobium/Pelodictyon group</taxon>
        <taxon>Chlorobium</taxon>
    </lineage>
</organism>
<reference evidence="1" key="1">
    <citation type="submission" date="2007-03" db="EMBL/GenBank/DDBJ databases">
        <title>Complete sequence of Prosthecochloris vibrioformis DSM 265.</title>
        <authorList>
            <consortium name="US DOE Joint Genome Institute"/>
            <person name="Copeland A."/>
            <person name="Lucas S."/>
            <person name="Lapidus A."/>
            <person name="Barry K."/>
            <person name="Detter J.C."/>
            <person name="Glavina del Rio T."/>
            <person name="Hammon N."/>
            <person name="Israni S."/>
            <person name="Pitluck S."/>
            <person name="Schmutz J."/>
            <person name="Larimer F."/>
            <person name="Land M."/>
            <person name="Hauser L."/>
            <person name="Mikhailova N."/>
            <person name="Li T."/>
            <person name="Overmann J."/>
            <person name="Schuster S.C."/>
            <person name="Bryant D.A."/>
            <person name="Richardson P."/>
        </authorList>
    </citation>
    <scope>NUCLEOTIDE SEQUENCE [LARGE SCALE GENOMIC DNA]</scope>
    <source>
        <strain evidence="1">DSM 265</strain>
    </source>
</reference>
<dbReference type="HOGENOM" id="CLU_079620_0_0_10"/>
<evidence type="ECO:0008006" key="2">
    <source>
        <dbReference type="Google" id="ProtNLM"/>
    </source>
</evidence>
<dbReference type="eggNOG" id="COG3121">
    <property type="taxonomic scope" value="Bacteria"/>
</dbReference>
<dbReference type="KEGG" id="pvi:Cvib_0886"/>
<dbReference type="InterPro" id="IPR013783">
    <property type="entry name" value="Ig-like_fold"/>
</dbReference>
<sequence length="293" mass="32568">MAYHCYMKIALFLALVVLFPARLLLAEPAEESPSSPTQFASSPLDLRVAPSYVLFEDGVRATEISLINSSNHKLTYALSFKRMRMLEDGDIVSIHEPRPGEQFADEMVRFTPRRVVLLPRQIQTVRLRAMRPATLQDGEYRSFLNLAVVPNAQEALPVDEKQPTTGLKINLTPVYGVAIPVVVRKGKLDLAVRLVGLKVVEDAKRGQLLSMTIERDGKRSSAGILEVEWDAPGTKRVQVARVAGVSVMAPLAKRNILLKLRHPEGIGLRHGTLKVRYLDSVDRHVLAEGQLIL</sequence>
<dbReference type="Gene3D" id="2.60.40.10">
    <property type="entry name" value="Immunoglobulins"/>
    <property type="match status" value="1"/>
</dbReference>
<dbReference type="InterPro" id="IPR008962">
    <property type="entry name" value="PapD-like_sf"/>
</dbReference>